<sequence length="1101" mass="122197">QSFLSSRPLPEVPQQQHHHQHQQITNPEQTSPSQNQVPYKKLSGSSPNIAGHLSIASTGNNIVDDNSSSSRDPIWPSSFCPTNNPSAKTTAKVNLRQRNNHSEQQQQPRMHPNLLKVKQAPTPPKRTSSFRDSTYQDKQPGDEDILKGAEQTMNDIEKVFESLSSIEKNMADFAAQQSVALDDNNSAYMYNSDTDQQRNYNSNTISSTSSTRSMSNIIKIIKLNFDRHPAIDSYEQEQQQQQMINLKSSKKSDIDMKRAINRYGTIPKGTQINAFLDSLRPQNEMLDTNFQSNNNNSDNFLINSPTSSSTVDCLNLDIHHLHDSSDNILTLQHAAPIKSPQQNYPKITTFSKDTNNVSILEDISNSNQMSAKPNQHFNFTRQKSDLTHSKTIENVNFNFKNSKARQLRNGNKNHLQLLKSVASPRLPLKSSNFDQIDSANVDDQILPSFHQITPPPPIGDIELKSPTNPTPKILSKSESFDFVSFKPSSSNIEPLNNLMTLDEIINPEDFPPPPTTSDLNSVDFNSDNTFEQNTKVTKKSSKDKSTIKHQDLPKENDEVRLATKATSKRSTDTNSVSKIPIQNSAFINELNESFRLKTQKSNNINNNKDQATTAKVANTTKTASFLFKRSSKPEPSCPAPAIPIFSNLSQSKFYTKNSTNNNDTAMDNNSNAAAAVDAEYVTPVLKKVPLKPFQSIRQKQESTANDDNHQQTTASSSSSTKPAKTSKASKLASFFNSGSNAKNQKHLKPSDEQKTKCEKTTNDTVDMMDPSSIMSKSIISQSGYDADDDDEITKRNSGVSNYKKFWELHSSITANNNNNTGGETSDSGIGSISKSNDSVISTSSINSSTVAASIQSNKNISSNSAMSSPKLKTRGNSKVTSNKMTISSDMSEQQQQTKSSPTATKSQIPTRKSLLKSSNDSSSSNLNNNKLTNNFNVVLKPVSDSTNSTKSKKTITSESIGNNIDDSTIGSDRESIIDCSKQIESMLDEQIKQNTSQTERKNLNVDTKNNADTASLSNISPSRMSNNLKRVCDKVLVFRKSCLSYAEHSLLPQQRFRFRELLTKLEKSNESLRAIGINENSMEQLNELRSNLRDIVVFVQK</sequence>
<feature type="compositionally biased region" description="Polar residues" evidence="1">
    <location>
        <begin position="55"/>
        <end position="66"/>
    </location>
</feature>
<evidence type="ECO:0000313" key="4">
    <source>
        <dbReference type="Proteomes" id="UP000887458"/>
    </source>
</evidence>
<feature type="region of interest" description="Disordered" evidence="1">
    <location>
        <begin position="698"/>
        <end position="769"/>
    </location>
</feature>
<keyword evidence="4" id="KW-1185">Reference proteome</keyword>
<feature type="region of interest" description="Disordered" evidence="1">
    <location>
        <begin position="854"/>
        <end position="967"/>
    </location>
</feature>
<feature type="compositionally biased region" description="Basic and acidic residues" evidence="1">
    <location>
        <begin position="748"/>
        <end position="761"/>
    </location>
</feature>
<feature type="compositionally biased region" description="Polar residues" evidence="1">
    <location>
        <begin position="24"/>
        <end position="48"/>
    </location>
</feature>
<organism evidence="3 4">
    <name type="scientific">Dermatophagoides pteronyssinus</name>
    <name type="common">European house dust mite</name>
    <dbReference type="NCBI Taxonomy" id="6956"/>
    <lineage>
        <taxon>Eukaryota</taxon>
        <taxon>Metazoa</taxon>
        <taxon>Ecdysozoa</taxon>
        <taxon>Arthropoda</taxon>
        <taxon>Chelicerata</taxon>
        <taxon>Arachnida</taxon>
        <taxon>Acari</taxon>
        <taxon>Acariformes</taxon>
        <taxon>Sarcoptiformes</taxon>
        <taxon>Astigmata</taxon>
        <taxon>Psoroptidia</taxon>
        <taxon>Analgoidea</taxon>
        <taxon>Pyroglyphidae</taxon>
        <taxon>Dermatophagoidinae</taxon>
        <taxon>Dermatophagoides</taxon>
    </lineage>
</organism>
<dbReference type="EMBL" id="NJHN03000095">
    <property type="protein sequence ID" value="KAH9416273.1"/>
    <property type="molecule type" value="Genomic_DNA"/>
</dbReference>
<feature type="compositionally biased region" description="Polar residues" evidence="1">
    <location>
        <begin position="125"/>
        <end position="137"/>
    </location>
</feature>
<dbReference type="Gene3D" id="1.20.120.330">
    <property type="entry name" value="Nucleotidyltransferases domain 2"/>
    <property type="match status" value="1"/>
</dbReference>
<gene>
    <name evidence="3" type="primary">ABL1</name>
    <name evidence="3" type="ORF">DERP_000773</name>
</gene>
<feature type="compositionally biased region" description="Low complexity" evidence="1">
    <location>
        <begin position="854"/>
        <end position="865"/>
    </location>
</feature>
<feature type="non-terminal residue" evidence="3">
    <location>
        <position position="1101"/>
    </location>
</feature>
<feature type="region of interest" description="Disordered" evidence="1">
    <location>
        <begin position="1"/>
        <end position="142"/>
    </location>
</feature>
<dbReference type="GO" id="GO:0016301">
    <property type="term" value="F:kinase activity"/>
    <property type="evidence" value="ECO:0007669"/>
    <property type="project" value="UniProtKB-KW"/>
</dbReference>
<feature type="region of interest" description="Disordered" evidence="1">
    <location>
        <begin position="447"/>
        <end position="469"/>
    </location>
</feature>
<feature type="region of interest" description="Disordered" evidence="1">
    <location>
        <begin position="525"/>
        <end position="575"/>
    </location>
</feature>
<feature type="compositionally biased region" description="Basic and acidic residues" evidence="1">
    <location>
        <begin position="540"/>
        <end position="561"/>
    </location>
</feature>
<protein>
    <submittedName>
        <fullName evidence="3">Tyrosine-protein kinase abl1</fullName>
    </submittedName>
</protein>
<proteinExistence type="predicted"/>
<dbReference type="Pfam" id="PF08919">
    <property type="entry name" value="F_actin_bind"/>
    <property type="match status" value="1"/>
</dbReference>
<feature type="compositionally biased region" description="Polar residues" evidence="1">
    <location>
        <begin position="874"/>
        <end position="910"/>
    </location>
</feature>
<name>A0ABQ8J140_DERPT</name>
<feature type="compositionally biased region" description="Low complexity" evidence="1">
    <location>
        <begin position="915"/>
        <end position="934"/>
    </location>
</feature>
<evidence type="ECO:0000259" key="2">
    <source>
        <dbReference type="Pfam" id="PF08919"/>
    </source>
</evidence>
<evidence type="ECO:0000256" key="1">
    <source>
        <dbReference type="SAM" id="MobiDB-lite"/>
    </source>
</evidence>
<evidence type="ECO:0000313" key="3">
    <source>
        <dbReference type="EMBL" id="KAH9416273.1"/>
    </source>
</evidence>
<reference evidence="3 4" key="2">
    <citation type="journal article" date="2022" name="Mol. Biol. Evol.">
        <title>Comparative Genomics Reveals Insights into the Divergent Evolution of Astigmatic Mites and Household Pest Adaptations.</title>
        <authorList>
            <person name="Xiong Q."/>
            <person name="Wan A.T."/>
            <person name="Liu X."/>
            <person name="Fung C.S."/>
            <person name="Xiao X."/>
            <person name="Malainual N."/>
            <person name="Hou J."/>
            <person name="Wang L."/>
            <person name="Wang M."/>
            <person name="Yang K.Y."/>
            <person name="Cui Y."/>
            <person name="Leung E.L."/>
            <person name="Nong W."/>
            <person name="Shin S.K."/>
            <person name="Au S.W."/>
            <person name="Jeong K.Y."/>
            <person name="Chew F.T."/>
            <person name="Hui J.H."/>
            <person name="Leung T.F."/>
            <person name="Tungtrongchitr A."/>
            <person name="Zhong N."/>
            <person name="Liu Z."/>
            <person name="Tsui S.K."/>
        </authorList>
    </citation>
    <scope>NUCLEOTIDE SEQUENCE [LARGE SCALE GENOMIC DNA]</scope>
    <source>
        <strain evidence="3">Derp</strain>
    </source>
</reference>
<comment type="caution">
    <text evidence="3">The sequence shown here is derived from an EMBL/GenBank/DDBJ whole genome shotgun (WGS) entry which is preliminary data.</text>
</comment>
<accession>A0ABQ8J140</accession>
<keyword evidence="3" id="KW-0418">Kinase</keyword>
<dbReference type="InterPro" id="IPR015015">
    <property type="entry name" value="F-actin-binding"/>
</dbReference>
<feature type="compositionally biased region" description="Polar residues" evidence="1">
    <location>
        <begin position="79"/>
        <end position="92"/>
    </location>
</feature>
<feature type="compositionally biased region" description="Low complexity" evidence="1">
    <location>
        <begin position="943"/>
        <end position="959"/>
    </location>
</feature>
<dbReference type="Proteomes" id="UP000887458">
    <property type="component" value="Unassembled WGS sequence"/>
</dbReference>
<feature type="non-terminal residue" evidence="3">
    <location>
        <position position="1"/>
    </location>
</feature>
<reference evidence="3 4" key="1">
    <citation type="journal article" date="2018" name="J. Allergy Clin. Immunol.">
        <title>High-quality assembly of Dermatophagoides pteronyssinus genome and transcriptome reveals a wide range of novel allergens.</title>
        <authorList>
            <person name="Liu X.Y."/>
            <person name="Yang K.Y."/>
            <person name="Wang M.Q."/>
            <person name="Kwok J.S."/>
            <person name="Zeng X."/>
            <person name="Yang Z."/>
            <person name="Xiao X.J."/>
            <person name="Lau C.P."/>
            <person name="Li Y."/>
            <person name="Huang Z.M."/>
            <person name="Ba J.G."/>
            <person name="Yim A.K."/>
            <person name="Ouyang C.Y."/>
            <person name="Ngai S.M."/>
            <person name="Chan T.F."/>
            <person name="Leung E.L."/>
            <person name="Liu L."/>
            <person name="Liu Z.G."/>
            <person name="Tsui S.K."/>
        </authorList>
    </citation>
    <scope>NUCLEOTIDE SEQUENCE [LARGE SCALE GENOMIC DNA]</scope>
    <source>
        <strain evidence="3">Derp</strain>
    </source>
</reference>
<feature type="domain" description="F-actin binding" evidence="2">
    <location>
        <begin position="1017"/>
        <end position="1101"/>
    </location>
</feature>
<feature type="compositionally biased region" description="Low complexity" evidence="1">
    <location>
        <begin position="67"/>
        <end position="78"/>
    </location>
</feature>
<feature type="compositionally biased region" description="Low complexity" evidence="1">
    <location>
        <begin position="712"/>
        <end position="733"/>
    </location>
</feature>
<keyword evidence="3" id="KW-0808">Transferase</keyword>